<evidence type="ECO:0000259" key="3">
    <source>
        <dbReference type="Pfam" id="PF25087"/>
    </source>
</evidence>
<keyword evidence="4" id="KW-0548">Nucleotidyltransferase</keyword>
<dbReference type="InterPro" id="IPR029044">
    <property type="entry name" value="Nucleotide-diphossugar_trans"/>
</dbReference>
<comment type="similarity">
    <text evidence="1">Belongs to the transferase hexapeptide repeat family.</text>
</comment>
<dbReference type="Gene3D" id="2.160.10.10">
    <property type="entry name" value="Hexapeptide repeat proteins"/>
    <property type="match status" value="1"/>
</dbReference>
<dbReference type="SUPFAM" id="SSF51161">
    <property type="entry name" value="Trimeric LpxA-like enzymes"/>
    <property type="match status" value="1"/>
</dbReference>
<comment type="caution">
    <text evidence="4">The sequence shown here is derived from an EMBL/GenBank/DDBJ whole genome shotgun (WGS) entry which is preliminary data.</text>
</comment>
<evidence type="ECO:0000259" key="2">
    <source>
        <dbReference type="Pfam" id="PF00483"/>
    </source>
</evidence>
<dbReference type="EC" id="2.7.7.13" evidence="4"/>
<dbReference type="EMBL" id="CAJRAY010000017">
    <property type="protein sequence ID" value="CAG5079545.1"/>
    <property type="molecule type" value="Genomic_DNA"/>
</dbReference>
<dbReference type="CDD" id="cd04181">
    <property type="entry name" value="NTP_transferase"/>
    <property type="match status" value="1"/>
</dbReference>
<gene>
    <name evidence="4" type="primary">txxe 733-manC</name>
    <name evidence="4" type="ORF">TXXE_03300</name>
</gene>
<evidence type="ECO:0000313" key="4">
    <source>
        <dbReference type="EMBL" id="CAG5079545.1"/>
    </source>
</evidence>
<dbReference type="InterPro" id="IPR011004">
    <property type="entry name" value="Trimer_LpxA-like_sf"/>
</dbReference>
<name>A0ABM8V0Q7_THEXY</name>
<evidence type="ECO:0000256" key="1">
    <source>
        <dbReference type="ARBA" id="ARBA00007274"/>
    </source>
</evidence>
<feature type="domain" description="Mannose-1-phosphate guanyltransferase C-terminal" evidence="3">
    <location>
        <begin position="264"/>
        <end position="335"/>
    </location>
</feature>
<accession>A0ABM8V0Q7</accession>
<dbReference type="RefSeq" id="WP_213483457.1">
    <property type="nucleotide sequence ID" value="NZ_CAJRAY010000017.1"/>
</dbReference>
<proteinExistence type="inferred from homology"/>
<dbReference type="InterPro" id="IPR056729">
    <property type="entry name" value="GMPPB_C"/>
</dbReference>
<dbReference type="Pfam" id="PF25087">
    <property type="entry name" value="GMPPB_C"/>
    <property type="match status" value="1"/>
</dbReference>
<dbReference type="PANTHER" id="PTHR22572">
    <property type="entry name" value="SUGAR-1-PHOSPHATE GUANYL TRANSFERASE"/>
    <property type="match status" value="1"/>
</dbReference>
<evidence type="ECO:0000313" key="5">
    <source>
        <dbReference type="Proteomes" id="UP000681526"/>
    </source>
</evidence>
<feature type="domain" description="Nucleotidyl transferase" evidence="2">
    <location>
        <begin position="2"/>
        <end position="232"/>
    </location>
</feature>
<sequence length="347" mass="37885">MKALLLAGGFGTRMRPLTERLPKPMAPVGNRPWLEHLIAGLKEQGIREIVIAVKHYPERIIDYFGDGRKLGVDIRYTHEPVPLGTAGAVKNAEALLGSRFVVINADIVHRADIRALVETHERSGAMVTIGLVEVADPSQFGVVEQSADGRIVRFVEKPPRGEAPSNRINAGIYIMERDVLQAIPAGREVSIERETFPSLIAAGHRVQGADVSGYWMDMGTSDRYRRIHWDLLDGKLELELPGRELGRGIRIGEDTEIAQGAMLVPPVLVGSRVTIGERAVVGPYAVIGDDCVIGRGARVTHSILWDRCTAAEAAQLNRCIVGSGLKIDPRHLLHEAVVNVIPEAETI</sequence>
<dbReference type="Pfam" id="PF00483">
    <property type="entry name" value="NTP_transferase"/>
    <property type="match status" value="1"/>
</dbReference>
<dbReference type="InterPro" id="IPR005835">
    <property type="entry name" value="NTP_transferase_dom"/>
</dbReference>
<dbReference type="Gene3D" id="3.90.550.10">
    <property type="entry name" value="Spore Coat Polysaccharide Biosynthesis Protein SpsA, Chain A"/>
    <property type="match status" value="1"/>
</dbReference>
<protein>
    <submittedName>
        <fullName evidence="4">Nucleoside-diphosphate-sugar pyrophosphorylase, Mannose-1-phosphate guanylyltransferase manC</fullName>
        <ecNumber evidence="4">2.7.7.13</ecNumber>
    </submittedName>
</protein>
<keyword evidence="5" id="KW-1185">Reference proteome</keyword>
<organism evidence="4 5">
    <name type="scientific">Thermobacillus xylanilyticus</name>
    <dbReference type="NCBI Taxonomy" id="76633"/>
    <lineage>
        <taxon>Bacteria</taxon>
        <taxon>Bacillati</taxon>
        <taxon>Bacillota</taxon>
        <taxon>Bacilli</taxon>
        <taxon>Bacillales</taxon>
        <taxon>Paenibacillaceae</taxon>
        <taxon>Thermobacillus</taxon>
    </lineage>
</organism>
<dbReference type="InterPro" id="IPR050486">
    <property type="entry name" value="Mannose-1P_guanyltransferase"/>
</dbReference>
<keyword evidence="4" id="KW-0808">Transferase</keyword>
<dbReference type="GO" id="GO:0004475">
    <property type="term" value="F:mannose-1-phosphate guanylyltransferase (GTP) activity"/>
    <property type="evidence" value="ECO:0007669"/>
    <property type="project" value="UniProtKB-EC"/>
</dbReference>
<dbReference type="SUPFAM" id="SSF53448">
    <property type="entry name" value="Nucleotide-diphospho-sugar transferases"/>
    <property type="match status" value="1"/>
</dbReference>
<reference evidence="4 5" key="1">
    <citation type="submission" date="2021-04" db="EMBL/GenBank/DDBJ databases">
        <authorList>
            <person name="Rakotoarivonina H."/>
        </authorList>
    </citation>
    <scope>NUCLEOTIDE SEQUENCE [LARGE SCALE GENOMIC DNA]</scope>
    <source>
        <strain evidence="4 5">XE</strain>
    </source>
</reference>
<dbReference type="Proteomes" id="UP000681526">
    <property type="component" value="Unassembled WGS sequence"/>
</dbReference>